<evidence type="ECO:0008006" key="5">
    <source>
        <dbReference type="Google" id="ProtNLM"/>
    </source>
</evidence>
<evidence type="ECO:0000313" key="3">
    <source>
        <dbReference type="EMBL" id="MBK1657493.1"/>
    </source>
</evidence>
<dbReference type="Gene3D" id="3.40.190.10">
    <property type="entry name" value="Periplasmic binding protein-like II"/>
    <property type="match status" value="1"/>
</dbReference>
<organism evidence="3 4">
    <name type="scientific">Paracraurococcus ruber</name>
    <dbReference type="NCBI Taxonomy" id="77675"/>
    <lineage>
        <taxon>Bacteria</taxon>
        <taxon>Pseudomonadati</taxon>
        <taxon>Pseudomonadota</taxon>
        <taxon>Alphaproteobacteria</taxon>
        <taxon>Acetobacterales</taxon>
        <taxon>Roseomonadaceae</taxon>
        <taxon>Paracraurococcus</taxon>
    </lineage>
</organism>
<dbReference type="PANTHER" id="PTHR42928">
    <property type="entry name" value="TRICARBOXYLATE-BINDING PROTEIN"/>
    <property type="match status" value="1"/>
</dbReference>
<evidence type="ECO:0000256" key="2">
    <source>
        <dbReference type="SAM" id="MobiDB-lite"/>
    </source>
</evidence>
<dbReference type="Pfam" id="PF03401">
    <property type="entry name" value="TctC"/>
    <property type="match status" value="1"/>
</dbReference>
<evidence type="ECO:0000313" key="4">
    <source>
        <dbReference type="Proteomes" id="UP000697995"/>
    </source>
</evidence>
<protein>
    <recommendedName>
        <fullName evidence="5">Tripartite tricarboxylate transporter substrate binding protein</fullName>
    </recommendedName>
</protein>
<proteinExistence type="inferred from homology"/>
<reference evidence="3 4" key="1">
    <citation type="journal article" date="2020" name="Microorganisms">
        <title>Osmotic Adaptation and Compatible Solute Biosynthesis of Phototrophic Bacteria as Revealed from Genome Analyses.</title>
        <authorList>
            <person name="Imhoff J.F."/>
            <person name="Rahn T."/>
            <person name="Kunzel S."/>
            <person name="Keller A."/>
            <person name="Neulinger S.C."/>
        </authorList>
    </citation>
    <scope>NUCLEOTIDE SEQUENCE [LARGE SCALE GENOMIC DNA]</scope>
    <source>
        <strain evidence="3 4">DSM 15382</strain>
    </source>
</reference>
<gene>
    <name evidence="3" type="ORF">CKO45_04520</name>
</gene>
<dbReference type="EMBL" id="NRSG01000019">
    <property type="protein sequence ID" value="MBK1657493.1"/>
    <property type="molecule type" value="Genomic_DNA"/>
</dbReference>
<dbReference type="Gene3D" id="3.40.190.150">
    <property type="entry name" value="Bordetella uptake gene, domain 1"/>
    <property type="match status" value="1"/>
</dbReference>
<keyword evidence="4" id="KW-1185">Reference proteome</keyword>
<dbReference type="InterPro" id="IPR005064">
    <property type="entry name" value="BUG"/>
</dbReference>
<dbReference type="CDD" id="cd07012">
    <property type="entry name" value="PBP2_Bug_TTT"/>
    <property type="match status" value="1"/>
</dbReference>
<dbReference type="PANTHER" id="PTHR42928:SF5">
    <property type="entry name" value="BLR1237 PROTEIN"/>
    <property type="match status" value="1"/>
</dbReference>
<accession>A0ABS1CT02</accession>
<dbReference type="InterPro" id="IPR042100">
    <property type="entry name" value="Bug_dom1"/>
</dbReference>
<dbReference type="Proteomes" id="UP000697995">
    <property type="component" value="Unassembled WGS sequence"/>
</dbReference>
<name>A0ABS1CT02_9PROT</name>
<feature type="region of interest" description="Disordered" evidence="2">
    <location>
        <begin position="52"/>
        <end position="73"/>
    </location>
</feature>
<evidence type="ECO:0000256" key="1">
    <source>
        <dbReference type="ARBA" id="ARBA00006987"/>
    </source>
</evidence>
<sequence>MVQQAPRRLPPQRLRHILPAALGHEAAKRLGRGGVGHAVASSILDPDGIAHRRRAGSPLRPGAGCGKLPVKPREDTRMHRRALLASLAAPALAHAQPAWPSRPIRLVIPFPPGGTTDILARFLGPPLAAAFGQSVVIENRTGGNGAVGVVETLRAAPDGHTICITISTLITQALLTRQPYHPINDVTPILHLANVANILVVNKALPVQSVADLIAHAKANPGRLSYGSPGIGSSVHLSGELFTQATGTQMVHVPYRGGGPALADVVAGNLQLMFGNASSTLPFVRGDQVRPLAVTAAARQPYAPDLPTIAEAAVPGFAVSEWYAVIGPAGMPAPIVERINREFLAIAGTPEGRAKLLDLGAEVVGGSPADFAAFLRADLTRTEALIRNANIKVE</sequence>
<comment type="caution">
    <text evidence="3">The sequence shown here is derived from an EMBL/GenBank/DDBJ whole genome shotgun (WGS) entry which is preliminary data.</text>
</comment>
<dbReference type="SUPFAM" id="SSF53850">
    <property type="entry name" value="Periplasmic binding protein-like II"/>
    <property type="match status" value="1"/>
</dbReference>
<comment type="similarity">
    <text evidence="1">Belongs to the UPF0065 (bug) family.</text>
</comment>